<protein>
    <submittedName>
        <fullName evidence="2">Uncharacterized protein</fullName>
    </submittedName>
</protein>
<evidence type="ECO:0000313" key="3">
    <source>
        <dbReference type="Proteomes" id="UP000295714"/>
    </source>
</evidence>
<keyword evidence="1" id="KW-1133">Transmembrane helix</keyword>
<dbReference type="OrthoDB" id="1442007at2"/>
<feature type="transmembrane region" description="Helical" evidence="1">
    <location>
        <begin position="7"/>
        <end position="25"/>
    </location>
</feature>
<sequence>MQLAEEILLRLIVYPFCAFIFYLSWEMTFEPTHYPLEINNFKAKFYGPIGLIFSLIYPVTDILIGLKKLFKKNDNLK</sequence>
<proteinExistence type="predicted"/>
<keyword evidence="3" id="KW-1185">Reference proteome</keyword>
<dbReference type="AlphaFoldDB" id="A0A4R1KVW1"/>
<organism evidence="2 3">
    <name type="scientific">Winogradskyella wandonensis</name>
    <dbReference type="NCBI Taxonomy" id="1442586"/>
    <lineage>
        <taxon>Bacteria</taxon>
        <taxon>Pseudomonadati</taxon>
        <taxon>Bacteroidota</taxon>
        <taxon>Flavobacteriia</taxon>
        <taxon>Flavobacteriales</taxon>
        <taxon>Flavobacteriaceae</taxon>
        <taxon>Winogradskyella</taxon>
    </lineage>
</organism>
<dbReference type="EMBL" id="SMGI01000001">
    <property type="protein sequence ID" value="TCK68539.1"/>
    <property type="molecule type" value="Genomic_DNA"/>
</dbReference>
<evidence type="ECO:0000256" key="1">
    <source>
        <dbReference type="SAM" id="Phobius"/>
    </source>
</evidence>
<name>A0A4R1KVW1_9FLAO</name>
<feature type="transmembrane region" description="Helical" evidence="1">
    <location>
        <begin position="45"/>
        <end position="66"/>
    </location>
</feature>
<keyword evidence="1" id="KW-0472">Membrane</keyword>
<comment type="caution">
    <text evidence="2">The sequence shown here is derived from an EMBL/GenBank/DDBJ whole genome shotgun (WGS) entry which is preliminary data.</text>
</comment>
<dbReference type="RefSeq" id="WP_132702391.1">
    <property type="nucleotide sequence ID" value="NZ_SMGI01000001.1"/>
</dbReference>
<keyword evidence="1" id="KW-0812">Transmembrane</keyword>
<accession>A0A4R1KVW1</accession>
<gene>
    <name evidence="2" type="ORF">DFQ05_0047</name>
</gene>
<dbReference type="Proteomes" id="UP000295714">
    <property type="component" value="Unassembled WGS sequence"/>
</dbReference>
<evidence type="ECO:0000313" key="2">
    <source>
        <dbReference type="EMBL" id="TCK68539.1"/>
    </source>
</evidence>
<reference evidence="2 3" key="1">
    <citation type="journal article" date="2015" name="Stand. Genomic Sci.">
        <title>Genomic Encyclopedia of Bacterial and Archaeal Type Strains, Phase III: the genomes of soil and plant-associated and newly described type strains.</title>
        <authorList>
            <person name="Whitman W.B."/>
            <person name="Woyke T."/>
            <person name="Klenk H.P."/>
            <person name="Zhou Y."/>
            <person name="Lilburn T.G."/>
            <person name="Beck B.J."/>
            <person name="De Vos P."/>
            <person name="Vandamme P."/>
            <person name="Eisen J.A."/>
            <person name="Garrity G."/>
            <person name="Hugenholtz P."/>
            <person name="Kyrpides N.C."/>
        </authorList>
    </citation>
    <scope>NUCLEOTIDE SEQUENCE [LARGE SCALE GENOMIC DNA]</scope>
    <source>
        <strain evidence="2 3">CECT 8445</strain>
    </source>
</reference>